<name>A0ABU4S765_9GAMM</name>
<evidence type="ECO:0000313" key="2">
    <source>
        <dbReference type="Proteomes" id="UP001271890"/>
    </source>
</evidence>
<organism evidence="1 2">
    <name type="scientific">Xenorhabdus santafensis</name>
    <dbReference type="NCBI Taxonomy" id="2582833"/>
    <lineage>
        <taxon>Bacteria</taxon>
        <taxon>Pseudomonadati</taxon>
        <taxon>Pseudomonadota</taxon>
        <taxon>Gammaproteobacteria</taxon>
        <taxon>Enterobacterales</taxon>
        <taxon>Morganellaceae</taxon>
        <taxon>Xenorhabdus</taxon>
    </lineage>
</organism>
<gene>
    <name evidence="1" type="ORF">FE392_01875</name>
</gene>
<accession>A0ABU4S765</accession>
<evidence type="ECO:0000313" key="1">
    <source>
        <dbReference type="EMBL" id="MDX7986085.1"/>
    </source>
</evidence>
<dbReference type="EMBL" id="VCDN01000011">
    <property type="protein sequence ID" value="MDX7986085.1"/>
    <property type="molecule type" value="Genomic_DNA"/>
</dbReference>
<protein>
    <submittedName>
        <fullName evidence="1">Uncharacterized protein</fullName>
    </submittedName>
</protein>
<dbReference type="RefSeq" id="WP_319928533.1">
    <property type="nucleotide sequence ID" value="NZ_VCDN01000011.1"/>
</dbReference>
<dbReference type="Proteomes" id="UP001271890">
    <property type="component" value="Unassembled WGS sequence"/>
</dbReference>
<comment type="caution">
    <text evidence="1">The sequence shown here is derived from an EMBL/GenBank/DDBJ whole genome shotgun (WGS) entry which is preliminary data.</text>
</comment>
<proteinExistence type="predicted"/>
<reference evidence="2" key="1">
    <citation type="journal article" date="2024" name="Toxins">
        <title>Genome Sequence Analysis of Native Xenorhabdus Strains Isolated from Entomopathogenic Nematodes in Argentina.</title>
        <authorList>
            <person name="Palma L."/>
            <person name="Frizzo L."/>
            <person name="Kaiser S."/>
            <person name="Berry C."/>
            <person name="Caballero P."/>
            <person name="Bode H.B."/>
            <person name="Del Valle E.E."/>
        </authorList>
    </citation>
    <scope>NUCLEOTIDE SEQUENCE [LARGE SCALE GENOMIC DNA]</scope>
    <source>
        <strain evidence="2">12</strain>
    </source>
</reference>
<sequence>MSGYFKNLLKKTSRHSDFSWLGSLFCFYMLFSNPATGKKNMEYKYILSMNTHRSVCVVRLNEMMAMENVDSRSGTESSGLNITAFLENGNNTLSVSMGKKAIDKEFKKFNPDSWCEAIIRKASAHDQGQIVSYIKLSVDKNGDIVIHTSPNHIANNSSDFDFLGMSKTRGEKGLYQAKKIYPINGLPDWMWTKARSVSENDLPSIKSFYQEIIDTFSHNDLDKLWSMSKPAWEEWAVADNSNPKIFFNSMDFEEMLNSGDYIIRTKPEWENFRLVSYKDGRLFRLEKGAFGRSPILLDNKITGDTATYSPYLSIINGKIVIAR</sequence>
<keyword evidence="2" id="KW-1185">Reference proteome</keyword>